<proteinExistence type="predicted"/>
<keyword evidence="1" id="KW-1185">Reference proteome</keyword>
<sequence length="116" mass="13442">MQGKNENILTSSDKLNGFLQKINLQMFLLTADIDSDGEFWHFIKPEYPIITEIAINILLPFSTTYLCELGFSALTNIKNKKRERFLSVEQEMRVCLLSIPQRIELLCKQHQAQVSH</sequence>
<evidence type="ECO:0000313" key="1">
    <source>
        <dbReference type="Proteomes" id="UP000694846"/>
    </source>
</evidence>
<dbReference type="RefSeq" id="XP_025414287.1">
    <property type="nucleotide sequence ID" value="XM_025558502.1"/>
</dbReference>
<dbReference type="OrthoDB" id="6609733at2759"/>
<dbReference type="InterPro" id="IPR012337">
    <property type="entry name" value="RNaseH-like_sf"/>
</dbReference>
<name>A0A8B8FU15_9HEMI</name>
<evidence type="ECO:0000313" key="2">
    <source>
        <dbReference type="RefSeq" id="XP_025414287.1"/>
    </source>
</evidence>
<dbReference type="Proteomes" id="UP000694846">
    <property type="component" value="Unplaced"/>
</dbReference>
<reference evidence="2" key="1">
    <citation type="submission" date="2025-08" db="UniProtKB">
        <authorList>
            <consortium name="RefSeq"/>
        </authorList>
    </citation>
    <scope>IDENTIFICATION</scope>
    <source>
        <tissue evidence="2">Whole body</tissue>
    </source>
</reference>
<dbReference type="SUPFAM" id="SSF53098">
    <property type="entry name" value="Ribonuclease H-like"/>
    <property type="match status" value="1"/>
</dbReference>
<gene>
    <name evidence="2" type="primary">LOC112686290</name>
</gene>
<dbReference type="PANTHER" id="PTHR45913:SF19">
    <property type="entry name" value="LOW QUALITY PROTEIN: ZINC FINGER BED DOMAIN-CONTAINING PROTEIN 5-LIKE"/>
    <property type="match status" value="1"/>
</dbReference>
<accession>A0A8B8FU15</accession>
<organism evidence="1 2">
    <name type="scientific">Sipha flava</name>
    <name type="common">yellow sugarcane aphid</name>
    <dbReference type="NCBI Taxonomy" id="143950"/>
    <lineage>
        <taxon>Eukaryota</taxon>
        <taxon>Metazoa</taxon>
        <taxon>Ecdysozoa</taxon>
        <taxon>Arthropoda</taxon>
        <taxon>Hexapoda</taxon>
        <taxon>Insecta</taxon>
        <taxon>Pterygota</taxon>
        <taxon>Neoptera</taxon>
        <taxon>Paraneoptera</taxon>
        <taxon>Hemiptera</taxon>
        <taxon>Sternorrhyncha</taxon>
        <taxon>Aphidomorpha</taxon>
        <taxon>Aphidoidea</taxon>
        <taxon>Aphididae</taxon>
        <taxon>Sipha</taxon>
    </lineage>
</organism>
<dbReference type="PANTHER" id="PTHR45913">
    <property type="entry name" value="EPM2A-INTERACTING PROTEIN 1"/>
    <property type="match status" value="1"/>
</dbReference>
<protein>
    <submittedName>
        <fullName evidence="2">Protein FAM200A-like</fullName>
    </submittedName>
</protein>
<dbReference type="GeneID" id="112686290"/>
<dbReference type="AlphaFoldDB" id="A0A8B8FU15"/>